<proteinExistence type="predicted"/>
<reference evidence="2 3" key="1">
    <citation type="submission" date="2020-04" db="EMBL/GenBank/DDBJ databases">
        <title>Perkinsus chesapeaki whole genome sequence.</title>
        <authorList>
            <person name="Bogema D.R."/>
        </authorList>
    </citation>
    <scope>NUCLEOTIDE SEQUENCE [LARGE SCALE GENOMIC DNA]</scope>
    <source>
        <strain evidence="2">ATCC PRA-425</strain>
    </source>
</reference>
<dbReference type="Proteomes" id="UP000591131">
    <property type="component" value="Unassembled WGS sequence"/>
</dbReference>
<gene>
    <name evidence="2" type="ORF">FOL47_007871</name>
</gene>
<protein>
    <submittedName>
        <fullName evidence="2">Uncharacterized protein</fullName>
    </submittedName>
</protein>
<sequence length="320" mass="36672">MEARTFTQEADTMEEAAAEGTRMLSSITTKIRQIREDCSSRKVAADMAKELATAAKRRNDTAKYTALKQAKKERREELEKSEHARDEAIAELKQIEKELGEARANMTEARSRAKKHIECAVACEKSGDHAIGRVKVEQELERANDEQNICHRKIEALEKEKAEVQDDINKKEQLLDRLSTEILSLPPTSRIRSVHQAKIRLNRQEVAEARQKFEELEAKVASEQKQEEKSKKEITELKETLERIERFSHRKKFEDRLSIMEKLNLSSASLKNLNQKIAQAKSELEDIDDLAVESKELLELVEEARVAAETFMLYPGSDRA</sequence>
<keyword evidence="1" id="KW-0175">Coiled coil</keyword>
<dbReference type="AlphaFoldDB" id="A0A7J6LHU8"/>
<dbReference type="EMBL" id="JAAPAO010000482">
    <property type="protein sequence ID" value="KAF4658716.1"/>
    <property type="molecule type" value="Genomic_DNA"/>
</dbReference>
<keyword evidence="3" id="KW-1185">Reference proteome</keyword>
<feature type="coiled-coil region" evidence="1">
    <location>
        <begin position="140"/>
        <end position="290"/>
    </location>
</feature>
<feature type="coiled-coil region" evidence="1">
    <location>
        <begin position="64"/>
        <end position="112"/>
    </location>
</feature>
<organism evidence="2 3">
    <name type="scientific">Perkinsus chesapeaki</name>
    <name type="common">Clam parasite</name>
    <name type="synonym">Perkinsus andrewsi</name>
    <dbReference type="NCBI Taxonomy" id="330153"/>
    <lineage>
        <taxon>Eukaryota</taxon>
        <taxon>Sar</taxon>
        <taxon>Alveolata</taxon>
        <taxon>Perkinsozoa</taxon>
        <taxon>Perkinsea</taxon>
        <taxon>Perkinsida</taxon>
        <taxon>Perkinsidae</taxon>
        <taxon>Perkinsus</taxon>
    </lineage>
</organism>
<evidence type="ECO:0000313" key="2">
    <source>
        <dbReference type="EMBL" id="KAF4658716.1"/>
    </source>
</evidence>
<comment type="caution">
    <text evidence="2">The sequence shown here is derived from an EMBL/GenBank/DDBJ whole genome shotgun (WGS) entry which is preliminary data.</text>
</comment>
<accession>A0A7J6LHU8</accession>
<name>A0A7J6LHU8_PERCH</name>
<evidence type="ECO:0000256" key="1">
    <source>
        <dbReference type="SAM" id="Coils"/>
    </source>
</evidence>
<evidence type="ECO:0000313" key="3">
    <source>
        <dbReference type="Proteomes" id="UP000591131"/>
    </source>
</evidence>